<dbReference type="Pfam" id="PF00849">
    <property type="entry name" value="PseudoU_synth_2"/>
    <property type="match status" value="1"/>
</dbReference>
<evidence type="ECO:0000256" key="7">
    <source>
        <dbReference type="ARBA" id="ARBA00037305"/>
    </source>
</evidence>
<evidence type="ECO:0000256" key="10">
    <source>
        <dbReference type="ARBA" id="ARBA00039988"/>
    </source>
</evidence>
<evidence type="ECO:0000256" key="13">
    <source>
        <dbReference type="ARBA" id="ARBA00042844"/>
    </source>
</evidence>
<dbReference type="InterPro" id="IPR020103">
    <property type="entry name" value="PsdUridine_synth_cat_dom_sf"/>
</dbReference>
<organism evidence="17 18">
    <name type="scientific">Thalassolituus hydrocarboniclasticus</name>
    <dbReference type="NCBI Taxonomy" id="2742796"/>
    <lineage>
        <taxon>Bacteria</taxon>
        <taxon>Pseudomonadati</taxon>
        <taxon>Pseudomonadota</taxon>
        <taxon>Gammaproteobacteria</taxon>
        <taxon>Oceanospirillales</taxon>
        <taxon>Oceanospirillaceae</taxon>
        <taxon>Thalassolituus</taxon>
    </lineage>
</organism>
<dbReference type="SUPFAM" id="SSF55120">
    <property type="entry name" value="Pseudouridine synthase"/>
    <property type="match status" value="1"/>
</dbReference>
<dbReference type="PANTHER" id="PTHR21600:SF91">
    <property type="entry name" value="DUAL-SPECIFICITY RNA PSEUDOURIDINE SYNTHASE RLUA"/>
    <property type="match status" value="1"/>
</dbReference>
<keyword evidence="18" id="KW-1185">Reference proteome</keyword>
<keyword evidence="4" id="KW-0413">Isomerase</keyword>
<dbReference type="InterPro" id="IPR006145">
    <property type="entry name" value="PsdUridine_synth_RsuA/RluA"/>
</dbReference>
<dbReference type="Proteomes" id="UP001065322">
    <property type="component" value="Chromosome"/>
</dbReference>
<evidence type="ECO:0000256" key="8">
    <source>
        <dbReference type="ARBA" id="ARBA00038944"/>
    </source>
</evidence>
<evidence type="ECO:0000256" key="2">
    <source>
        <dbReference type="ARBA" id="ARBA00022552"/>
    </source>
</evidence>
<keyword evidence="2" id="KW-0698">rRNA processing</keyword>
<evidence type="ECO:0000256" key="6">
    <source>
        <dbReference type="ARBA" id="ARBA00036916"/>
    </source>
</evidence>
<evidence type="ECO:0000313" key="17">
    <source>
        <dbReference type="EMBL" id="UXD88145.1"/>
    </source>
</evidence>
<dbReference type="PANTHER" id="PTHR21600">
    <property type="entry name" value="MITOCHONDRIAL RNA PSEUDOURIDINE SYNTHASE"/>
    <property type="match status" value="1"/>
</dbReference>
<evidence type="ECO:0000256" key="15">
    <source>
        <dbReference type="ARBA" id="ARBA00043143"/>
    </source>
</evidence>
<dbReference type="EC" id="5.4.99.29" evidence="9"/>
<evidence type="ECO:0000256" key="9">
    <source>
        <dbReference type="ARBA" id="ARBA00038945"/>
    </source>
</evidence>
<feature type="domain" description="Pseudouridine synthase RsuA/RluA-like" evidence="16">
    <location>
        <begin position="62"/>
        <end position="210"/>
    </location>
</feature>
<comment type="similarity">
    <text evidence="1">Belongs to the pseudouridine synthase RluA family.</text>
</comment>
<dbReference type="InterPro" id="IPR050188">
    <property type="entry name" value="RluA_PseudoU_synthase"/>
</dbReference>
<comment type="catalytic activity">
    <reaction evidence="6">
        <text>uridine(746) in 23S rRNA = pseudouridine(746) in 23S rRNA</text>
        <dbReference type="Rhea" id="RHEA:42548"/>
        <dbReference type="Rhea" id="RHEA-COMP:10109"/>
        <dbReference type="Rhea" id="RHEA-COMP:10110"/>
        <dbReference type="ChEBI" id="CHEBI:65314"/>
        <dbReference type="ChEBI" id="CHEBI:65315"/>
        <dbReference type="EC" id="5.4.99.29"/>
    </reaction>
</comment>
<evidence type="ECO:0000256" key="12">
    <source>
        <dbReference type="ARBA" id="ARBA00042372"/>
    </source>
</evidence>
<evidence type="ECO:0000256" key="3">
    <source>
        <dbReference type="ARBA" id="ARBA00022694"/>
    </source>
</evidence>
<evidence type="ECO:0000259" key="16">
    <source>
        <dbReference type="Pfam" id="PF00849"/>
    </source>
</evidence>
<gene>
    <name evidence="17" type="ORF">HUF19_12210</name>
</gene>
<proteinExistence type="inferred from homology"/>
<dbReference type="EMBL" id="CP054475">
    <property type="protein sequence ID" value="UXD88145.1"/>
    <property type="molecule type" value="Genomic_DNA"/>
</dbReference>
<evidence type="ECO:0000256" key="14">
    <source>
        <dbReference type="ARBA" id="ARBA00042883"/>
    </source>
</evidence>
<dbReference type="PROSITE" id="PS01129">
    <property type="entry name" value="PSI_RLU"/>
    <property type="match status" value="1"/>
</dbReference>
<comment type="function">
    <text evidence="7">Dual specificity enzyme that catalyzes the synthesis of pseudouridine from uracil-746 in 23S ribosomal RNA and from uracil-32 in the anticodon stem and loop of transfer RNAs.</text>
</comment>
<evidence type="ECO:0000256" key="4">
    <source>
        <dbReference type="ARBA" id="ARBA00023235"/>
    </source>
</evidence>
<dbReference type="Gene3D" id="3.30.2350.10">
    <property type="entry name" value="Pseudouridine synthase"/>
    <property type="match status" value="1"/>
</dbReference>
<reference evidence="18" key="1">
    <citation type="submission" date="2020-06" db="EMBL/GenBank/DDBJ databases">
        <title>Thalassolituus marinus alknpb1M-1, a hydrocarbon-degrading bacterium isolated from the deep-sea overlying water using an in-situ strategy from the South China Sea basin.</title>
        <authorList>
            <person name="Dong C."/>
            <person name="Chen Y."/>
            <person name="Shao Z."/>
        </authorList>
    </citation>
    <scope>NUCLEOTIDE SEQUENCE [LARGE SCALE GENOMIC DNA]</scope>
    <source>
        <strain evidence="18">alknpb1M-1</strain>
    </source>
</reference>
<accession>A0ABY6AC35</accession>
<dbReference type="EC" id="5.4.99.28" evidence="8"/>
<evidence type="ECO:0000256" key="11">
    <source>
        <dbReference type="ARBA" id="ARBA00041266"/>
    </source>
</evidence>
<name>A0ABY6AC35_9GAMM</name>
<keyword evidence="3" id="KW-0819">tRNA processing</keyword>
<dbReference type="InterPro" id="IPR006224">
    <property type="entry name" value="PsdUridine_synth_RluA-like_CS"/>
</dbReference>
<protein>
    <recommendedName>
        <fullName evidence="10">Dual-specificity RNA pseudouridine synthase RluA</fullName>
        <ecNumber evidence="8">5.4.99.28</ecNumber>
        <ecNumber evidence="9">5.4.99.29</ecNumber>
    </recommendedName>
    <alternativeName>
        <fullName evidence="11">23S rRNA pseudouridine(746) synthase</fullName>
    </alternativeName>
    <alternativeName>
        <fullName evidence="14">Ribosomal large subunit pseudouridine synthase A</fullName>
    </alternativeName>
    <alternativeName>
        <fullName evidence="13">rRNA pseudouridylate synthase A</fullName>
    </alternativeName>
    <alternativeName>
        <fullName evidence="15">rRNA-uridine isomerase A</fullName>
    </alternativeName>
    <alternativeName>
        <fullName evidence="12">tRNA pseudouridine(32) synthase</fullName>
    </alternativeName>
</protein>
<sequence>MYLTDKTSDHLAVINHCQNPAGFIKYTLTSSEFINVTDVTPPAYYIAPRCDEELQILHVDDDLIVVNKPAFLYTVPGRGPENSDSVITRLQPDYPEAVIVHRLDLDTSGLLVVARSERARQVLSQQIRDREIQKTYQAVVWGIIEQDEGEINLPIGKDWENRPRCKIDYEEGKASLTYFTVEQRNPDTHRTLVTLKPVTGRQHQLRLHLKSIGHPILGCDLYAHDEALHAEPRLMLHACGLAFKHPDGQMVSWDVKNDWGLD</sequence>
<evidence type="ECO:0000256" key="5">
    <source>
        <dbReference type="ARBA" id="ARBA00036184"/>
    </source>
</evidence>
<evidence type="ECO:0000256" key="1">
    <source>
        <dbReference type="ARBA" id="ARBA00010876"/>
    </source>
</evidence>
<comment type="catalytic activity">
    <reaction evidence="5">
        <text>uridine(32) in tRNA = pseudouridine(32) in tRNA</text>
        <dbReference type="Rhea" id="RHEA:42544"/>
        <dbReference type="Rhea" id="RHEA-COMP:10107"/>
        <dbReference type="Rhea" id="RHEA-COMP:10108"/>
        <dbReference type="ChEBI" id="CHEBI:65314"/>
        <dbReference type="ChEBI" id="CHEBI:65315"/>
        <dbReference type="EC" id="5.4.99.28"/>
    </reaction>
</comment>
<evidence type="ECO:0000313" key="18">
    <source>
        <dbReference type="Proteomes" id="UP001065322"/>
    </source>
</evidence>
<dbReference type="CDD" id="cd02869">
    <property type="entry name" value="PseudoU_synth_RluA_like"/>
    <property type="match status" value="1"/>
</dbReference>